<sequence length="164" mass="18637">MNVYFKAYVYLTCKDRLLVFEEPDNPEIGLQVPGGTVDPGESFLQGARREFSEETGLKLDTAFEHFADQVLPFGLQDDNTSPITTLQRPITGKHVRKHFHAVVSEPPAEEWEHFEMTPSVGGEPIRFRLFWLALDDPRASDPSAFFAAFGAPIAQLRQKMKERR</sequence>
<gene>
    <name evidence="4" type="ORF">JM93_04276</name>
</gene>
<evidence type="ECO:0000256" key="1">
    <source>
        <dbReference type="ARBA" id="ARBA00001946"/>
    </source>
</evidence>
<dbReference type="SUPFAM" id="SSF55811">
    <property type="entry name" value="Nudix"/>
    <property type="match status" value="1"/>
</dbReference>
<dbReference type="RefSeq" id="WP_145347471.1">
    <property type="nucleotide sequence ID" value="NZ_SMLY01000064.1"/>
</dbReference>
<comment type="caution">
    <text evidence="4">The sequence shown here is derived from an EMBL/GenBank/DDBJ whole genome shotgun (WGS) entry which is preliminary data.</text>
</comment>
<dbReference type="AlphaFoldDB" id="A0A562SEZ3"/>
<proteinExistence type="predicted"/>
<keyword evidence="5" id="KW-1185">Reference proteome</keyword>
<comment type="cofactor">
    <cofactor evidence="1">
        <name>Mg(2+)</name>
        <dbReference type="ChEBI" id="CHEBI:18420"/>
    </cofactor>
</comment>
<dbReference type="Gene3D" id="3.90.79.10">
    <property type="entry name" value="Nucleoside Triphosphate Pyrophosphohydrolase"/>
    <property type="match status" value="1"/>
</dbReference>
<keyword evidence="2" id="KW-0378">Hydrolase</keyword>
<dbReference type="InterPro" id="IPR020084">
    <property type="entry name" value="NUDIX_hydrolase_CS"/>
</dbReference>
<dbReference type="EMBL" id="VLLF01000013">
    <property type="protein sequence ID" value="TWI79927.1"/>
    <property type="molecule type" value="Genomic_DNA"/>
</dbReference>
<dbReference type="OrthoDB" id="7914739at2"/>
<dbReference type="Proteomes" id="UP000320593">
    <property type="component" value="Unassembled WGS sequence"/>
</dbReference>
<protein>
    <submittedName>
        <fullName evidence="4">NUDIX domain-containing protein</fullName>
    </submittedName>
</protein>
<dbReference type="InterPro" id="IPR015797">
    <property type="entry name" value="NUDIX_hydrolase-like_dom_sf"/>
</dbReference>
<dbReference type="CDD" id="cd04663">
    <property type="entry name" value="NUDIX_Hydrolase"/>
    <property type="match status" value="1"/>
</dbReference>
<feature type="domain" description="Nudix hydrolase" evidence="3">
    <location>
        <begin position="1"/>
        <end position="155"/>
    </location>
</feature>
<dbReference type="InterPro" id="IPR000086">
    <property type="entry name" value="NUDIX_hydrolase_dom"/>
</dbReference>
<evidence type="ECO:0000259" key="3">
    <source>
        <dbReference type="PROSITE" id="PS51462"/>
    </source>
</evidence>
<dbReference type="Pfam" id="PF00293">
    <property type="entry name" value="NUDIX"/>
    <property type="match status" value="1"/>
</dbReference>
<evidence type="ECO:0000256" key="2">
    <source>
        <dbReference type="ARBA" id="ARBA00022801"/>
    </source>
</evidence>
<dbReference type="PROSITE" id="PS00893">
    <property type="entry name" value="NUDIX_BOX"/>
    <property type="match status" value="1"/>
</dbReference>
<accession>A0A562SEZ3</accession>
<organism evidence="4 5">
    <name type="scientific">Roseibium hamelinense</name>
    <dbReference type="NCBI Taxonomy" id="150831"/>
    <lineage>
        <taxon>Bacteria</taxon>
        <taxon>Pseudomonadati</taxon>
        <taxon>Pseudomonadota</taxon>
        <taxon>Alphaproteobacteria</taxon>
        <taxon>Hyphomicrobiales</taxon>
        <taxon>Stappiaceae</taxon>
        <taxon>Roseibium</taxon>
    </lineage>
</organism>
<reference evidence="4 5" key="1">
    <citation type="submission" date="2019-07" db="EMBL/GenBank/DDBJ databases">
        <title>Genomic Encyclopedia of Archaeal and Bacterial Type Strains, Phase II (KMG-II): from individual species to whole genera.</title>
        <authorList>
            <person name="Goeker M."/>
        </authorList>
    </citation>
    <scope>NUCLEOTIDE SEQUENCE [LARGE SCALE GENOMIC DNA]</scope>
    <source>
        <strain evidence="4 5">ATCC BAA-252</strain>
    </source>
</reference>
<name>A0A562SEZ3_9HYPH</name>
<evidence type="ECO:0000313" key="4">
    <source>
        <dbReference type="EMBL" id="TWI79927.1"/>
    </source>
</evidence>
<evidence type="ECO:0000313" key="5">
    <source>
        <dbReference type="Proteomes" id="UP000320593"/>
    </source>
</evidence>
<dbReference type="GO" id="GO:0016787">
    <property type="term" value="F:hydrolase activity"/>
    <property type="evidence" value="ECO:0007669"/>
    <property type="project" value="UniProtKB-KW"/>
</dbReference>
<dbReference type="PROSITE" id="PS51462">
    <property type="entry name" value="NUDIX"/>
    <property type="match status" value="1"/>
</dbReference>